<reference evidence="11" key="1">
    <citation type="journal article" date="2019" name="Int. J. Syst. Evol. Microbiol.">
        <title>The Global Catalogue of Microorganisms (GCM) 10K type strain sequencing project: providing services to taxonomists for standard genome sequencing and annotation.</title>
        <authorList>
            <consortium name="The Broad Institute Genomics Platform"/>
            <consortium name="The Broad Institute Genome Sequencing Center for Infectious Disease"/>
            <person name="Wu L."/>
            <person name="Ma J."/>
        </authorList>
    </citation>
    <scope>NUCLEOTIDE SEQUENCE [LARGE SCALE GENOMIC DNA]</scope>
    <source>
        <strain evidence="11">JCM 16702</strain>
    </source>
</reference>
<evidence type="ECO:0000256" key="5">
    <source>
        <dbReference type="ARBA" id="ARBA00022989"/>
    </source>
</evidence>
<sequence>MRWPETLRPLRMARVAVVAPEESLRRALAVTADAGVLEPDLPDPESPAPGRASQALRRTGGGSAEPALTLDAPDPEQLARDGRLDLLAGEAELEARSAAVFRRGNVAALAGWTPERARPALAARLAESGAAVVPLPYPRGAETPTLLPGPGRGGDGLRGGGLRGGGLRGSLAPLVETYGTVPYADIDPTPLAWAAYVLMFGMMFGDAGHGLMLLGVAAALLAGWPGRLRRLRRAWPFVLGAAVTSIFFGLLYGEFFGPTGLLPVLWLNPLAEPVTLLVAAIGVGAVLLGGAYVIGIVNRWREGGWPVALYEPSGIAGASLFLGLGVVAVGLRLSLPTLTIAGALVAGTGLALAFAGFLAGAGGGGTGVAQAIVELFDLVVRLGANVVSFARLAAFGLAHAALAGIVWSVTAGSWARGGAFCLVAVVVFVVGTAVTFALEALVAGIQALRLEYYELFSRLFRVQGRPFRPWHIPIRPSAEREGMS</sequence>
<accession>A0ABP7W0C3</accession>
<evidence type="ECO:0000256" key="9">
    <source>
        <dbReference type="SAM" id="Phobius"/>
    </source>
</evidence>
<evidence type="ECO:0000256" key="8">
    <source>
        <dbReference type="SAM" id="MobiDB-lite"/>
    </source>
</evidence>
<keyword evidence="11" id="KW-1185">Reference proteome</keyword>
<evidence type="ECO:0008006" key="12">
    <source>
        <dbReference type="Google" id="ProtNLM"/>
    </source>
</evidence>
<organism evidence="10 11">
    <name type="scientific">Actinomadura miaoliensis</name>
    <dbReference type="NCBI Taxonomy" id="430685"/>
    <lineage>
        <taxon>Bacteria</taxon>
        <taxon>Bacillati</taxon>
        <taxon>Actinomycetota</taxon>
        <taxon>Actinomycetes</taxon>
        <taxon>Streptosporangiales</taxon>
        <taxon>Thermomonosporaceae</taxon>
        <taxon>Actinomadura</taxon>
    </lineage>
</organism>
<feature type="transmembrane region" description="Helical" evidence="9">
    <location>
        <begin position="382"/>
        <end position="405"/>
    </location>
</feature>
<evidence type="ECO:0000256" key="6">
    <source>
        <dbReference type="ARBA" id="ARBA00023065"/>
    </source>
</evidence>
<evidence type="ECO:0000256" key="2">
    <source>
        <dbReference type="ARBA" id="ARBA00009904"/>
    </source>
</evidence>
<keyword evidence="7 9" id="KW-0472">Membrane</keyword>
<evidence type="ECO:0000313" key="10">
    <source>
        <dbReference type="EMBL" id="GAA4077328.1"/>
    </source>
</evidence>
<feature type="transmembrane region" description="Helical" evidence="9">
    <location>
        <begin position="337"/>
        <end position="361"/>
    </location>
</feature>
<keyword evidence="5 9" id="KW-1133">Transmembrane helix</keyword>
<dbReference type="PANTHER" id="PTHR11629">
    <property type="entry name" value="VACUOLAR PROTON ATPASES"/>
    <property type="match status" value="1"/>
</dbReference>
<dbReference type="Proteomes" id="UP001500683">
    <property type="component" value="Unassembled WGS sequence"/>
</dbReference>
<evidence type="ECO:0000313" key="11">
    <source>
        <dbReference type="Proteomes" id="UP001500683"/>
    </source>
</evidence>
<comment type="similarity">
    <text evidence="2">Belongs to the V-ATPase 116 kDa subunit family.</text>
</comment>
<dbReference type="RefSeq" id="WP_344949089.1">
    <property type="nucleotide sequence ID" value="NZ_BAAAZG010000024.1"/>
</dbReference>
<comment type="subcellular location">
    <subcellularLocation>
        <location evidence="1">Membrane</location>
        <topology evidence="1">Multi-pass membrane protein</topology>
    </subcellularLocation>
</comment>
<keyword evidence="6" id="KW-0406">Ion transport</keyword>
<protein>
    <recommendedName>
        <fullName evidence="12">V-type ATP synthase subunit I</fullName>
    </recommendedName>
</protein>
<gene>
    <name evidence="10" type="ORF">GCM10022214_38770</name>
</gene>
<keyword evidence="3" id="KW-0813">Transport</keyword>
<dbReference type="Pfam" id="PF01496">
    <property type="entry name" value="V_ATPase_I"/>
    <property type="match status" value="1"/>
</dbReference>
<evidence type="ECO:0000256" key="4">
    <source>
        <dbReference type="ARBA" id="ARBA00022692"/>
    </source>
</evidence>
<feature type="transmembrane region" description="Helical" evidence="9">
    <location>
        <begin position="309"/>
        <end position="331"/>
    </location>
</feature>
<evidence type="ECO:0000256" key="3">
    <source>
        <dbReference type="ARBA" id="ARBA00022448"/>
    </source>
</evidence>
<dbReference type="EMBL" id="BAAAZG010000024">
    <property type="protein sequence ID" value="GAA4077328.1"/>
    <property type="molecule type" value="Genomic_DNA"/>
</dbReference>
<evidence type="ECO:0000256" key="7">
    <source>
        <dbReference type="ARBA" id="ARBA00023136"/>
    </source>
</evidence>
<feature type="transmembrane region" description="Helical" evidence="9">
    <location>
        <begin position="193"/>
        <end position="222"/>
    </location>
</feature>
<feature type="transmembrane region" description="Helical" evidence="9">
    <location>
        <begin position="273"/>
        <end position="297"/>
    </location>
</feature>
<name>A0ABP7W0C3_9ACTN</name>
<feature type="transmembrane region" description="Helical" evidence="9">
    <location>
        <begin position="234"/>
        <end position="253"/>
    </location>
</feature>
<comment type="caution">
    <text evidence="10">The sequence shown here is derived from an EMBL/GenBank/DDBJ whole genome shotgun (WGS) entry which is preliminary data.</text>
</comment>
<feature type="region of interest" description="Disordered" evidence="8">
    <location>
        <begin position="35"/>
        <end position="75"/>
    </location>
</feature>
<dbReference type="InterPro" id="IPR002490">
    <property type="entry name" value="V-ATPase_116kDa_su"/>
</dbReference>
<feature type="transmembrane region" description="Helical" evidence="9">
    <location>
        <begin position="417"/>
        <end position="442"/>
    </location>
</feature>
<dbReference type="PANTHER" id="PTHR11629:SF63">
    <property type="entry name" value="V-TYPE PROTON ATPASE SUBUNIT A"/>
    <property type="match status" value="1"/>
</dbReference>
<keyword evidence="4 9" id="KW-0812">Transmembrane</keyword>
<proteinExistence type="inferred from homology"/>
<evidence type="ECO:0000256" key="1">
    <source>
        <dbReference type="ARBA" id="ARBA00004141"/>
    </source>
</evidence>